<dbReference type="AlphaFoldDB" id="A0A9Q8WDF6"/>
<protein>
    <submittedName>
        <fullName evidence="1">Uncharacterized protein</fullName>
    </submittedName>
</protein>
<proteinExistence type="predicted"/>
<dbReference type="KEGG" id="clup:CLUP02_04174"/>
<reference evidence="1" key="1">
    <citation type="journal article" date="2021" name="Mol. Plant Microbe Interact.">
        <title>Complete Genome Sequence of the Plant-Pathogenic Fungus Colletotrichum lupini.</title>
        <authorList>
            <person name="Baroncelli R."/>
            <person name="Pensec F."/>
            <person name="Da Lio D."/>
            <person name="Boufleur T."/>
            <person name="Vicente I."/>
            <person name="Sarrocco S."/>
            <person name="Picot A."/>
            <person name="Baraldi E."/>
            <person name="Sukno S."/>
            <person name="Thon M."/>
            <person name="Le Floch G."/>
        </authorList>
    </citation>
    <scope>NUCLEOTIDE SEQUENCE</scope>
    <source>
        <strain evidence="1">IMI 504893</strain>
    </source>
</reference>
<dbReference type="EMBL" id="CP019474">
    <property type="protein sequence ID" value="UQC78697.1"/>
    <property type="molecule type" value="Genomic_DNA"/>
</dbReference>
<evidence type="ECO:0000313" key="1">
    <source>
        <dbReference type="EMBL" id="UQC78697.1"/>
    </source>
</evidence>
<dbReference type="RefSeq" id="XP_049140333.1">
    <property type="nucleotide sequence ID" value="XM_049283190.1"/>
</dbReference>
<accession>A0A9Q8WDF6</accession>
<name>A0A9Q8WDF6_9PEZI</name>
<dbReference type="Proteomes" id="UP000830671">
    <property type="component" value="Chromosome 2"/>
</dbReference>
<organism evidence="1 2">
    <name type="scientific">Colletotrichum lupini</name>
    <dbReference type="NCBI Taxonomy" id="145971"/>
    <lineage>
        <taxon>Eukaryota</taxon>
        <taxon>Fungi</taxon>
        <taxon>Dikarya</taxon>
        <taxon>Ascomycota</taxon>
        <taxon>Pezizomycotina</taxon>
        <taxon>Sordariomycetes</taxon>
        <taxon>Hypocreomycetidae</taxon>
        <taxon>Glomerellales</taxon>
        <taxon>Glomerellaceae</taxon>
        <taxon>Colletotrichum</taxon>
        <taxon>Colletotrichum acutatum species complex</taxon>
    </lineage>
</organism>
<sequence length="97" mass="10917">MLAGCGILSVSWGIGWCVFGLLQSCRFYLIGHCRITLLGRDTVRNFGTRGGSFFLEVRLVTVKMMSTSWVEGRSFIHSNNCIQFVYSTPSLHFETQS</sequence>
<evidence type="ECO:0000313" key="2">
    <source>
        <dbReference type="Proteomes" id="UP000830671"/>
    </source>
</evidence>
<keyword evidence="2" id="KW-1185">Reference proteome</keyword>
<gene>
    <name evidence="1" type="ORF">CLUP02_04174</name>
</gene>
<dbReference type="GeneID" id="73338200"/>